<reference evidence="16" key="1">
    <citation type="submission" date="2025-08" db="UniProtKB">
        <authorList>
            <consortium name="Ensembl"/>
        </authorList>
    </citation>
    <scope>IDENTIFICATION</scope>
</reference>
<evidence type="ECO:0000256" key="12">
    <source>
        <dbReference type="ARBA" id="ARBA00036388"/>
    </source>
</evidence>
<dbReference type="GO" id="GO:0031210">
    <property type="term" value="F:phosphatidylcholine binding"/>
    <property type="evidence" value="ECO:0007669"/>
    <property type="project" value="TreeGrafter"/>
</dbReference>
<evidence type="ECO:0000256" key="3">
    <source>
        <dbReference type="ARBA" id="ARBA00022448"/>
    </source>
</evidence>
<dbReference type="Gene3D" id="3.30.530.20">
    <property type="match status" value="1"/>
</dbReference>
<evidence type="ECO:0000256" key="8">
    <source>
        <dbReference type="ARBA" id="ARBA00023121"/>
    </source>
</evidence>
<dbReference type="InterPro" id="IPR055261">
    <property type="entry name" value="PI_transfer_N"/>
</dbReference>
<dbReference type="SUPFAM" id="SSF55961">
    <property type="entry name" value="Bet v1-like"/>
    <property type="match status" value="1"/>
</dbReference>
<keyword evidence="6" id="KW-0333">Golgi apparatus</keyword>
<proteinExistence type="inferred from homology"/>
<dbReference type="AlphaFoldDB" id="A0A672RII3"/>
<accession>A0A672RII3</accession>
<organism evidence="16 17">
    <name type="scientific">Sinocyclocheilus grahami</name>
    <name type="common">Dianchi golden-line fish</name>
    <name type="synonym">Barbus grahami</name>
    <dbReference type="NCBI Taxonomy" id="75366"/>
    <lineage>
        <taxon>Eukaryota</taxon>
        <taxon>Metazoa</taxon>
        <taxon>Chordata</taxon>
        <taxon>Craniata</taxon>
        <taxon>Vertebrata</taxon>
        <taxon>Euteleostomi</taxon>
        <taxon>Actinopterygii</taxon>
        <taxon>Neopterygii</taxon>
        <taxon>Teleostei</taxon>
        <taxon>Ostariophysi</taxon>
        <taxon>Cypriniformes</taxon>
        <taxon>Cyprinidae</taxon>
        <taxon>Cyprininae</taxon>
        <taxon>Sinocyclocheilus</taxon>
    </lineage>
</organism>
<dbReference type="GO" id="GO:0035091">
    <property type="term" value="F:phosphatidylinositol binding"/>
    <property type="evidence" value="ECO:0007669"/>
    <property type="project" value="TreeGrafter"/>
</dbReference>
<comment type="catalytic activity">
    <reaction evidence="12">
        <text>an N-(acyl)-sphingosylphosphocholine(in) = an N-(acyl)-sphingosylphosphocholine(out)</text>
        <dbReference type="Rhea" id="RHEA:43776"/>
        <dbReference type="ChEBI" id="CHEBI:64583"/>
    </reaction>
    <physiologicalReaction direction="left-to-right" evidence="12">
        <dbReference type="Rhea" id="RHEA:43777"/>
    </physiologicalReaction>
</comment>
<keyword evidence="8" id="KW-0446">Lipid-binding</keyword>
<comment type="similarity">
    <text evidence="13">Belongs to the PtdIns transfer protein family. PI transfer class I subfamily.</text>
</comment>
<evidence type="ECO:0000256" key="4">
    <source>
        <dbReference type="ARBA" id="ARBA00022824"/>
    </source>
</evidence>
<dbReference type="PANTHER" id="PTHR10658:SF27">
    <property type="entry name" value="PHOSPHATIDYLINOSITOL TRANSFER PROTEIN BETA ISOFORM"/>
    <property type="match status" value="1"/>
</dbReference>
<comment type="subcellular location">
    <subcellularLocation>
        <location evidence="2">Endoplasmic reticulum membrane</location>
    </subcellularLocation>
    <subcellularLocation>
        <location evidence="1">Golgi apparatus membrane</location>
    </subcellularLocation>
</comment>
<keyword evidence="9" id="KW-0472">Membrane</keyword>
<evidence type="ECO:0000256" key="7">
    <source>
        <dbReference type="ARBA" id="ARBA00023055"/>
    </source>
</evidence>
<evidence type="ECO:0000256" key="1">
    <source>
        <dbReference type="ARBA" id="ARBA00004394"/>
    </source>
</evidence>
<dbReference type="GO" id="GO:0008525">
    <property type="term" value="F:phosphatidylcholine transporter activity"/>
    <property type="evidence" value="ECO:0007669"/>
    <property type="project" value="TreeGrafter"/>
</dbReference>
<dbReference type="InterPro" id="IPR001666">
    <property type="entry name" value="PI_transfer"/>
</dbReference>
<dbReference type="Ensembl" id="ENSSGRT00000094413.1">
    <property type="protein sequence ID" value="ENSSGRP00000088686.1"/>
    <property type="gene ID" value="ENSSGRG00000044517.1"/>
</dbReference>
<keyword evidence="4" id="KW-0256">Endoplasmic reticulum</keyword>
<sequence length="159" mass="18335">FVLLRKKLNKTTTTAFGHSRFPVLFRCLPLKEPWFFMRKPGTPTHTVALVSKYKLFCAFVTVSNEYMKDDFFIKIETWHKPDTGTTENPHGLPPEEWEDIEIVPIDIADRSQVDDVDYKPEEDPAIYHSEKTGRGPLGPEWKVHKHAILICDPGPQNQS</sequence>
<evidence type="ECO:0000256" key="11">
    <source>
        <dbReference type="ARBA" id="ARBA00024146"/>
    </source>
</evidence>
<evidence type="ECO:0000256" key="9">
    <source>
        <dbReference type="ARBA" id="ARBA00023136"/>
    </source>
</evidence>
<dbReference type="Pfam" id="PF02121">
    <property type="entry name" value="IP_trans"/>
    <property type="match status" value="1"/>
</dbReference>
<protein>
    <recommendedName>
        <fullName evidence="14">Phosphatidylinositol transfer protein beta isoform</fullName>
    </recommendedName>
</protein>
<dbReference type="InterPro" id="IPR023393">
    <property type="entry name" value="START-like_dom_sf"/>
</dbReference>
<evidence type="ECO:0000259" key="15">
    <source>
        <dbReference type="Pfam" id="PF02121"/>
    </source>
</evidence>
<comment type="catalytic activity">
    <reaction evidence="10">
        <text>a 1,2-diacyl-sn-glycero-3-phosphocholine(in) = a 1,2-diacyl-sn-glycero-3-phosphocholine(out)</text>
        <dbReference type="Rhea" id="RHEA:38571"/>
        <dbReference type="ChEBI" id="CHEBI:57643"/>
    </reaction>
    <physiologicalReaction direction="left-to-right" evidence="10">
        <dbReference type="Rhea" id="RHEA:38572"/>
    </physiologicalReaction>
</comment>
<keyword evidence="17" id="KW-1185">Reference proteome</keyword>
<evidence type="ECO:0000256" key="5">
    <source>
        <dbReference type="ARBA" id="ARBA00022990"/>
    </source>
</evidence>
<dbReference type="Proteomes" id="UP000472262">
    <property type="component" value="Unassembled WGS sequence"/>
</dbReference>
<reference evidence="16" key="2">
    <citation type="submission" date="2025-09" db="UniProtKB">
        <authorList>
            <consortium name="Ensembl"/>
        </authorList>
    </citation>
    <scope>IDENTIFICATION</scope>
</reference>
<dbReference type="PANTHER" id="PTHR10658">
    <property type="entry name" value="PHOSPHATIDYLINOSITOL TRANSFER PROTEIN"/>
    <property type="match status" value="1"/>
</dbReference>
<evidence type="ECO:0000256" key="2">
    <source>
        <dbReference type="ARBA" id="ARBA00004586"/>
    </source>
</evidence>
<feature type="domain" description="Phosphatidylinositol transfer protein N-terminal" evidence="15">
    <location>
        <begin position="61"/>
        <end position="151"/>
    </location>
</feature>
<keyword evidence="7" id="KW-0445">Lipid transport</keyword>
<evidence type="ECO:0000256" key="6">
    <source>
        <dbReference type="ARBA" id="ARBA00023034"/>
    </source>
</evidence>
<dbReference type="GO" id="GO:0008526">
    <property type="term" value="F:phosphatidylinositol transfer activity"/>
    <property type="evidence" value="ECO:0007669"/>
    <property type="project" value="TreeGrafter"/>
</dbReference>
<name>A0A672RII3_SINGR</name>
<evidence type="ECO:0000256" key="14">
    <source>
        <dbReference type="ARBA" id="ARBA00041171"/>
    </source>
</evidence>
<dbReference type="GO" id="GO:0005789">
    <property type="term" value="C:endoplasmic reticulum membrane"/>
    <property type="evidence" value="ECO:0007669"/>
    <property type="project" value="UniProtKB-SubCell"/>
</dbReference>
<keyword evidence="3" id="KW-0813">Transport</keyword>
<comment type="catalytic activity">
    <reaction evidence="11">
        <text>a 1,2-diacyl-sn-glycero-3-phospho-(1D-myo-inositol)(in) = a 1,2-diacyl-sn-glycero-3-phospho-(1D-myo-inositol)(out)</text>
        <dbReference type="Rhea" id="RHEA:38691"/>
        <dbReference type="ChEBI" id="CHEBI:57880"/>
    </reaction>
    <physiologicalReaction direction="left-to-right" evidence="11">
        <dbReference type="Rhea" id="RHEA:38692"/>
    </physiologicalReaction>
</comment>
<evidence type="ECO:0000256" key="13">
    <source>
        <dbReference type="ARBA" id="ARBA00038104"/>
    </source>
</evidence>
<dbReference type="GO" id="GO:0000139">
    <property type="term" value="C:Golgi membrane"/>
    <property type="evidence" value="ECO:0007669"/>
    <property type="project" value="UniProtKB-SubCell"/>
</dbReference>
<keyword evidence="5" id="KW-0007">Acetylation</keyword>
<gene>
    <name evidence="16" type="primary">pitpnbl</name>
</gene>
<evidence type="ECO:0000313" key="17">
    <source>
        <dbReference type="Proteomes" id="UP000472262"/>
    </source>
</evidence>
<evidence type="ECO:0000313" key="16">
    <source>
        <dbReference type="Ensembl" id="ENSSGRP00000088686.1"/>
    </source>
</evidence>
<evidence type="ECO:0000256" key="10">
    <source>
        <dbReference type="ARBA" id="ARBA00023723"/>
    </source>
</evidence>